<protein>
    <submittedName>
        <fullName evidence="7">Homoserine lactone transporter</fullName>
    </submittedName>
</protein>
<name>A0A1L9AY44_9BACT</name>
<organism evidence="7 8">
    <name type="scientific">Cystobacter ferrugineus</name>
    <dbReference type="NCBI Taxonomy" id="83449"/>
    <lineage>
        <taxon>Bacteria</taxon>
        <taxon>Pseudomonadati</taxon>
        <taxon>Myxococcota</taxon>
        <taxon>Myxococcia</taxon>
        <taxon>Myxococcales</taxon>
        <taxon>Cystobacterineae</taxon>
        <taxon>Archangiaceae</taxon>
        <taxon>Cystobacter</taxon>
    </lineage>
</organism>
<evidence type="ECO:0000313" key="8">
    <source>
        <dbReference type="Proteomes" id="UP000182229"/>
    </source>
</evidence>
<dbReference type="RefSeq" id="WP_071903975.1">
    <property type="nucleotide sequence ID" value="NZ_MPIN01000016.1"/>
</dbReference>
<dbReference type="OrthoDB" id="9807053at2"/>
<feature type="transmembrane region" description="Helical" evidence="6">
    <location>
        <begin position="146"/>
        <end position="167"/>
    </location>
</feature>
<feature type="transmembrane region" description="Helical" evidence="6">
    <location>
        <begin position="40"/>
        <end position="68"/>
    </location>
</feature>
<dbReference type="Pfam" id="PF01810">
    <property type="entry name" value="LysE"/>
    <property type="match status" value="1"/>
</dbReference>
<dbReference type="STRING" id="83449.BON30_40760"/>
<dbReference type="EMBL" id="MPIN01000016">
    <property type="protein sequence ID" value="OJH34919.1"/>
    <property type="molecule type" value="Genomic_DNA"/>
</dbReference>
<evidence type="ECO:0000256" key="3">
    <source>
        <dbReference type="ARBA" id="ARBA00022692"/>
    </source>
</evidence>
<proteinExistence type="predicted"/>
<dbReference type="PANTHER" id="PTHR30086:SF20">
    <property type="entry name" value="ARGININE EXPORTER PROTEIN ARGO-RELATED"/>
    <property type="match status" value="1"/>
</dbReference>
<evidence type="ECO:0000256" key="5">
    <source>
        <dbReference type="ARBA" id="ARBA00023136"/>
    </source>
</evidence>
<reference evidence="7 8" key="2">
    <citation type="submission" date="2016-12" db="EMBL/GenBank/DDBJ databases">
        <title>Draft Genome Sequence of Cystobacter ferrugineus Strain Cbfe23.</title>
        <authorList>
            <person name="Akbar S."/>
            <person name="Dowd S.E."/>
            <person name="Stevens D.C."/>
        </authorList>
    </citation>
    <scope>NUCLEOTIDE SEQUENCE [LARGE SCALE GENOMIC DNA]</scope>
    <source>
        <strain evidence="7 8">Cbfe23</strain>
    </source>
</reference>
<sequence>MPDLTTSMFFLAATLALNVTPGPDMLYVVARSVSEGRKAGIVSALGIAAGCLVHTFAIAAGLSGLIMAVPLAFEVVKLTGAAYLLYLGVRALLSRDTGLAAPTVERARLWAIFRQGVVTNVLNPKVALFFLAFLPQFVDPTRGSVSAQLVLLGFLFNASGTLVNTVVALVSSGAGQWTKRHVGSSTLFKRATGLVFVGLGLRLALLERK</sequence>
<keyword evidence="3 6" id="KW-0812">Transmembrane</keyword>
<accession>A0A1L9AY44</accession>
<dbReference type="PIRSF" id="PIRSF006324">
    <property type="entry name" value="LeuE"/>
    <property type="match status" value="1"/>
</dbReference>
<dbReference type="Proteomes" id="UP000182229">
    <property type="component" value="Unassembled WGS sequence"/>
</dbReference>
<keyword evidence="4 6" id="KW-1133">Transmembrane helix</keyword>
<evidence type="ECO:0000256" key="1">
    <source>
        <dbReference type="ARBA" id="ARBA00004651"/>
    </source>
</evidence>
<reference evidence="8" key="1">
    <citation type="submission" date="2016-11" db="EMBL/GenBank/DDBJ databases">
        <authorList>
            <person name="Shukria A."/>
            <person name="Stevens D.C."/>
        </authorList>
    </citation>
    <scope>NUCLEOTIDE SEQUENCE [LARGE SCALE GENOMIC DNA]</scope>
    <source>
        <strain evidence="8">Cbfe23</strain>
    </source>
</reference>
<evidence type="ECO:0000256" key="2">
    <source>
        <dbReference type="ARBA" id="ARBA00022475"/>
    </source>
</evidence>
<keyword evidence="8" id="KW-1185">Reference proteome</keyword>
<dbReference type="AlphaFoldDB" id="A0A1L9AY44"/>
<dbReference type="PANTHER" id="PTHR30086">
    <property type="entry name" value="ARGININE EXPORTER PROTEIN ARGO"/>
    <property type="match status" value="1"/>
</dbReference>
<evidence type="ECO:0000256" key="4">
    <source>
        <dbReference type="ARBA" id="ARBA00022989"/>
    </source>
</evidence>
<evidence type="ECO:0000256" key="6">
    <source>
        <dbReference type="SAM" id="Phobius"/>
    </source>
</evidence>
<feature type="transmembrane region" description="Helical" evidence="6">
    <location>
        <begin position="113"/>
        <end position="134"/>
    </location>
</feature>
<evidence type="ECO:0000313" key="7">
    <source>
        <dbReference type="EMBL" id="OJH34919.1"/>
    </source>
</evidence>
<feature type="transmembrane region" description="Helical" evidence="6">
    <location>
        <begin position="75"/>
        <end position="93"/>
    </location>
</feature>
<dbReference type="GO" id="GO:0005886">
    <property type="term" value="C:plasma membrane"/>
    <property type="evidence" value="ECO:0007669"/>
    <property type="project" value="UniProtKB-SubCell"/>
</dbReference>
<dbReference type="InterPro" id="IPR001123">
    <property type="entry name" value="LeuE-type"/>
</dbReference>
<dbReference type="GO" id="GO:0015171">
    <property type="term" value="F:amino acid transmembrane transporter activity"/>
    <property type="evidence" value="ECO:0007669"/>
    <property type="project" value="TreeGrafter"/>
</dbReference>
<gene>
    <name evidence="7" type="ORF">BON30_40760</name>
</gene>
<comment type="subcellular location">
    <subcellularLocation>
        <location evidence="1">Cell membrane</location>
        <topology evidence="1">Multi-pass membrane protein</topology>
    </subcellularLocation>
</comment>
<comment type="caution">
    <text evidence="7">The sequence shown here is derived from an EMBL/GenBank/DDBJ whole genome shotgun (WGS) entry which is preliminary data.</text>
</comment>
<keyword evidence="2" id="KW-1003">Cell membrane</keyword>
<keyword evidence="5 6" id="KW-0472">Membrane</keyword>